<dbReference type="GeneID" id="19899683"/>
<proteinExistence type="inferred from homology"/>
<accession>R7YMK0</accession>
<dbReference type="Pfam" id="PF00106">
    <property type="entry name" value="adh_short"/>
    <property type="match status" value="1"/>
</dbReference>
<dbReference type="CDD" id="cd05325">
    <property type="entry name" value="carb_red_sniffer_like_SDR_c"/>
    <property type="match status" value="1"/>
</dbReference>
<dbReference type="PANTHER" id="PTHR43544">
    <property type="entry name" value="SHORT-CHAIN DEHYDROGENASE/REDUCTASE"/>
    <property type="match status" value="1"/>
</dbReference>
<dbReference type="HOGENOM" id="CLU_010194_9_1_1"/>
<protein>
    <recommendedName>
        <fullName evidence="4">Aflatoxin biosynthesis ketoreductase nor-1</fullName>
    </recommendedName>
</protein>
<evidence type="ECO:0008006" key="4">
    <source>
        <dbReference type="Google" id="ProtNLM"/>
    </source>
</evidence>
<keyword evidence="3" id="KW-1185">Reference proteome</keyword>
<gene>
    <name evidence="2" type="ORF">W97_02372</name>
</gene>
<dbReference type="InterPro" id="IPR002347">
    <property type="entry name" value="SDR_fam"/>
</dbReference>
<dbReference type="GO" id="GO:0005737">
    <property type="term" value="C:cytoplasm"/>
    <property type="evidence" value="ECO:0007669"/>
    <property type="project" value="TreeGrafter"/>
</dbReference>
<sequence length="246" mass="26292">MIYLITGANRGLGEGLAAAYLSRPNNTVIAAVRNPEHLTSKALHDLPRAQSSNLIVVKIDSKSETDAKMAVRDLISTHNISAVDIVIANAGIAKVLPTVAQAQVSDMLEHFMVNAVAPALLFQAFLPLLRKSQREPKFVTLSTTAASIADMEQVPIPNAAYGPSKAALNYLTKKIHVENPDIIAFPISPGWVQTDMGNDGARKVGLESADITIEQSITGLLDVIENATREASSGKFLSYDGDSCGW</sequence>
<dbReference type="eggNOG" id="KOG1611">
    <property type="taxonomic scope" value="Eukaryota"/>
</dbReference>
<organism evidence="2 3">
    <name type="scientific">Coniosporium apollinis (strain CBS 100218)</name>
    <name type="common">Rock-inhabiting black yeast</name>
    <dbReference type="NCBI Taxonomy" id="1168221"/>
    <lineage>
        <taxon>Eukaryota</taxon>
        <taxon>Fungi</taxon>
        <taxon>Dikarya</taxon>
        <taxon>Ascomycota</taxon>
        <taxon>Pezizomycotina</taxon>
        <taxon>Dothideomycetes</taxon>
        <taxon>Dothideomycetes incertae sedis</taxon>
        <taxon>Coniosporium</taxon>
    </lineage>
</organism>
<dbReference type="RefSeq" id="XP_007778462.1">
    <property type="nucleotide sequence ID" value="XM_007780272.1"/>
</dbReference>
<dbReference type="Gene3D" id="3.40.50.720">
    <property type="entry name" value="NAD(P)-binding Rossmann-like Domain"/>
    <property type="match status" value="1"/>
</dbReference>
<dbReference type="InterPro" id="IPR036291">
    <property type="entry name" value="NAD(P)-bd_dom_sf"/>
</dbReference>
<dbReference type="OrthoDB" id="9876299at2759"/>
<dbReference type="SUPFAM" id="SSF51735">
    <property type="entry name" value="NAD(P)-binding Rossmann-fold domains"/>
    <property type="match status" value="1"/>
</dbReference>
<dbReference type="PANTHER" id="PTHR43544:SF26">
    <property type="entry name" value="SHORT CHAIN DEHYDROGENASE_REDUCTASE FAMILY OXIDOREDUCTASE (JCVI)"/>
    <property type="match status" value="1"/>
</dbReference>
<reference evidence="3" key="1">
    <citation type="submission" date="2012-06" db="EMBL/GenBank/DDBJ databases">
        <title>The genome sequence of Coniosporium apollinis CBS 100218.</title>
        <authorList>
            <consortium name="The Broad Institute Genome Sequencing Platform"/>
            <person name="Cuomo C."/>
            <person name="Gorbushina A."/>
            <person name="Noack S."/>
            <person name="Walker B."/>
            <person name="Young S.K."/>
            <person name="Zeng Q."/>
            <person name="Gargeya S."/>
            <person name="Fitzgerald M."/>
            <person name="Haas B."/>
            <person name="Abouelleil A."/>
            <person name="Alvarado L."/>
            <person name="Arachchi H.M."/>
            <person name="Berlin A.M."/>
            <person name="Chapman S.B."/>
            <person name="Goldberg J."/>
            <person name="Griggs A."/>
            <person name="Gujja S."/>
            <person name="Hansen M."/>
            <person name="Howarth C."/>
            <person name="Imamovic A."/>
            <person name="Larimer J."/>
            <person name="McCowan C."/>
            <person name="Montmayeur A."/>
            <person name="Murphy C."/>
            <person name="Neiman D."/>
            <person name="Pearson M."/>
            <person name="Priest M."/>
            <person name="Roberts A."/>
            <person name="Saif S."/>
            <person name="Shea T."/>
            <person name="Sisk P."/>
            <person name="Sykes S."/>
            <person name="Wortman J."/>
            <person name="Nusbaum C."/>
            <person name="Birren B."/>
        </authorList>
    </citation>
    <scope>NUCLEOTIDE SEQUENCE [LARGE SCALE GENOMIC DNA]</scope>
    <source>
        <strain evidence="3">CBS 100218</strain>
    </source>
</reference>
<dbReference type="EMBL" id="JH767561">
    <property type="protein sequence ID" value="EON63145.1"/>
    <property type="molecule type" value="Genomic_DNA"/>
</dbReference>
<dbReference type="Proteomes" id="UP000016924">
    <property type="component" value="Unassembled WGS sequence"/>
</dbReference>
<dbReference type="GO" id="GO:0016491">
    <property type="term" value="F:oxidoreductase activity"/>
    <property type="evidence" value="ECO:0007669"/>
    <property type="project" value="TreeGrafter"/>
</dbReference>
<name>R7YMK0_CONA1</name>
<evidence type="ECO:0000313" key="3">
    <source>
        <dbReference type="Proteomes" id="UP000016924"/>
    </source>
</evidence>
<dbReference type="InterPro" id="IPR051468">
    <property type="entry name" value="Fungal_SecMetab_SDRs"/>
</dbReference>
<evidence type="ECO:0000256" key="1">
    <source>
        <dbReference type="ARBA" id="ARBA00006484"/>
    </source>
</evidence>
<comment type="similarity">
    <text evidence="1">Belongs to the short-chain dehydrogenases/reductases (SDR) family.</text>
</comment>
<dbReference type="AlphaFoldDB" id="R7YMK0"/>
<dbReference type="PRINTS" id="PR00081">
    <property type="entry name" value="GDHRDH"/>
</dbReference>
<evidence type="ECO:0000313" key="2">
    <source>
        <dbReference type="EMBL" id="EON63145.1"/>
    </source>
</evidence>
<dbReference type="OMA" id="FVSFMIH"/>